<evidence type="ECO:0000256" key="1">
    <source>
        <dbReference type="SAM" id="MobiDB-lite"/>
    </source>
</evidence>
<feature type="non-terminal residue" evidence="2">
    <location>
        <position position="1"/>
    </location>
</feature>
<feature type="non-terminal residue" evidence="2">
    <location>
        <position position="90"/>
    </location>
</feature>
<proteinExistence type="predicted"/>
<gene>
    <name evidence="2" type="ORF">BN1708_020017</name>
</gene>
<protein>
    <submittedName>
        <fullName evidence="2">Uncharacterized protein</fullName>
    </submittedName>
</protein>
<keyword evidence="3" id="KW-1185">Reference proteome</keyword>
<accession>A0A0G4MQI5</accession>
<reference evidence="2 3" key="1">
    <citation type="submission" date="2015-05" db="EMBL/GenBank/DDBJ databases">
        <authorList>
            <person name="Wang D.B."/>
            <person name="Wang M."/>
        </authorList>
    </citation>
    <scope>NUCLEOTIDE SEQUENCE [LARGE SCALE GENOMIC DNA]</scope>
    <source>
        <strain evidence="2">VL1</strain>
    </source>
</reference>
<organism evidence="2 3">
    <name type="scientific">Verticillium longisporum</name>
    <name type="common">Verticillium dahliae var. longisporum</name>
    <dbReference type="NCBI Taxonomy" id="100787"/>
    <lineage>
        <taxon>Eukaryota</taxon>
        <taxon>Fungi</taxon>
        <taxon>Dikarya</taxon>
        <taxon>Ascomycota</taxon>
        <taxon>Pezizomycotina</taxon>
        <taxon>Sordariomycetes</taxon>
        <taxon>Hypocreomycetidae</taxon>
        <taxon>Glomerellales</taxon>
        <taxon>Plectosphaerellaceae</taxon>
        <taxon>Verticillium</taxon>
    </lineage>
</organism>
<evidence type="ECO:0000313" key="3">
    <source>
        <dbReference type="Proteomes" id="UP000044602"/>
    </source>
</evidence>
<feature type="compositionally biased region" description="Basic and acidic residues" evidence="1">
    <location>
        <begin position="1"/>
        <end position="20"/>
    </location>
</feature>
<dbReference type="Proteomes" id="UP000044602">
    <property type="component" value="Unassembled WGS sequence"/>
</dbReference>
<feature type="compositionally biased region" description="Basic residues" evidence="1">
    <location>
        <begin position="26"/>
        <end position="38"/>
    </location>
</feature>
<dbReference type="AlphaFoldDB" id="A0A0G4MQI5"/>
<name>A0A0G4MQI5_VERLO</name>
<feature type="region of interest" description="Disordered" evidence="1">
    <location>
        <begin position="1"/>
        <end position="90"/>
    </location>
</feature>
<sequence length="90" mass="9865">HGADGRGGRRRDPRDGRRADAAQVVRLRRVRRRHRVHRLPVGQAGRGRRPDQRQPAGAGAQRDAQGHPQRAARPVRGDGAVLRGARHSAG</sequence>
<dbReference type="EMBL" id="CVQH01024136">
    <property type="protein sequence ID" value="CRK36516.1"/>
    <property type="molecule type" value="Genomic_DNA"/>
</dbReference>
<evidence type="ECO:0000313" key="2">
    <source>
        <dbReference type="EMBL" id="CRK36516.1"/>
    </source>
</evidence>